<dbReference type="InterPro" id="IPR036638">
    <property type="entry name" value="HLH_DNA-bd_sf"/>
</dbReference>
<evidence type="ECO:0000256" key="5">
    <source>
        <dbReference type="ARBA" id="ARBA00023242"/>
    </source>
</evidence>
<dbReference type="AlphaFoldDB" id="A0A803LF68"/>
<comment type="subcellular location">
    <subcellularLocation>
        <location evidence="1">Nucleus</location>
    </subcellularLocation>
</comment>
<evidence type="ECO:0000256" key="4">
    <source>
        <dbReference type="ARBA" id="ARBA00023163"/>
    </source>
</evidence>
<dbReference type="PANTHER" id="PTHR45855:SF6">
    <property type="entry name" value="TRANSCRIPTION FACTOR ALC"/>
    <property type="match status" value="1"/>
</dbReference>
<dbReference type="CDD" id="cd11445">
    <property type="entry name" value="bHLH_AtPIF_like"/>
    <property type="match status" value="1"/>
</dbReference>
<dbReference type="GO" id="GO:0046983">
    <property type="term" value="F:protein dimerization activity"/>
    <property type="evidence" value="ECO:0007669"/>
    <property type="project" value="InterPro"/>
</dbReference>
<dbReference type="EnsemblPlants" id="AUR62011824-RA">
    <property type="protein sequence ID" value="AUR62011824-RA:cds"/>
    <property type="gene ID" value="AUR62011824"/>
</dbReference>
<reference evidence="7" key="2">
    <citation type="submission" date="2021-03" db="UniProtKB">
        <authorList>
            <consortium name="EnsemblPlants"/>
        </authorList>
    </citation>
    <scope>IDENTIFICATION</scope>
</reference>
<evidence type="ECO:0000256" key="2">
    <source>
        <dbReference type="ARBA" id="ARBA00023015"/>
    </source>
</evidence>
<dbReference type="Gene3D" id="4.10.280.10">
    <property type="entry name" value="Helix-loop-helix DNA-binding domain"/>
    <property type="match status" value="1"/>
</dbReference>
<dbReference type="Pfam" id="PF14009">
    <property type="entry name" value="PADRE"/>
    <property type="match status" value="1"/>
</dbReference>
<dbReference type="InterPro" id="IPR011598">
    <property type="entry name" value="bHLH_dom"/>
</dbReference>
<evidence type="ECO:0000256" key="1">
    <source>
        <dbReference type="ARBA" id="ARBA00004123"/>
    </source>
</evidence>
<reference evidence="7" key="1">
    <citation type="journal article" date="2017" name="Nature">
        <title>The genome of Chenopodium quinoa.</title>
        <authorList>
            <person name="Jarvis D.E."/>
            <person name="Ho Y.S."/>
            <person name="Lightfoot D.J."/>
            <person name="Schmoeckel S.M."/>
            <person name="Li B."/>
            <person name="Borm T.J.A."/>
            <person name="Ohyanagi H."/>
            <person name="Mineta K."/>
            <person name="Michell C.T."/>
            <person name="Saber N."/>
            <person name="Kharbatia N.M."/>
            <person name="Rupper R.R."/>
            <person name="Sharp A.R."/>
            <person name="Dally N."/>
            <person name="Boughton B.A."/>
            <person name="Woo Y.H."/>
            <person name="Gao G."/>
            <person name="Schijlen E.G.W.M."/>
            <person name="Guo X."/>
            <person name="Momin A.A."/>
            <person name="Negrao S."/>
            <person name="Al-Babili S."/>
            <person name="Gehring C."/>
            <person name="Roessner U."/>
            <person name="Jung C."/>
            <person name="Murphy K."/>
            <person name="Arold S.T."/>
            <person name="Gojobori T."/>
            <person name="van der Linden C.G."/>
            <person name="van Loo E.N."/>
            <person name="Jellen E.N."/>
            <person name="Maughan P.J."/>
            <person name="Tester M."/>
        </authorList>
    </citation>
    <scope>NUCLEOTIDE SEQUENCE [LARGE SCALE GENOMIC DNA]</scope>
    <source>
        <strain evidence="7">cv. PI 614886</strain>
    </source>
</reference>
<keyword evidence="5" id="KW-0539">Nucleus</keyword>
<evidence type="ECO:0000313" key="8">
    <source>
        <dbReference type="Proteomes" id="UP000596660"/>
    </source>
</evidence>
<dbReference type="Proteomes" id="UP000596660">
    <property type="component" value="Unplaced"/>
</dbReference>
<dbReference type="PROSITE" id="PS50888">
    <property type="entry name" value="BHLH"/>
    <property type="match status" value="1"/>
</dbReference>
<dbReference type="SUPFAM" id="SSF47459">
    <property type="entry name" value="HLH, helix-loop-helix DNA-binding domain"/>
    <property type="match status" value="1"/>
</dbReference>
<keyword evidence="3" id="KW-0238">DNA-binding</keyword>
<dbReference type="PANTHER" id="PTHR45855">
    <property type="entry name" value="TRANSCRIPTION FACTOR PIF1-RELATED"/>
    <property type="match status" value="1"/>
</dbReference>
<dbReference type="InterPro" id="IPR031066">
    <property type="entry name" value="bHLH_ALC-like_plant"/>
</dbReference>
<dbReference type="GO" id="GO:0003677">
    <property type="term" value="F:DNA binding"/>
    <property type="evidence" value="ECO:0007669"/>
    <property type="project" value="UniProtKB-KW"/>
</dbReference>
<evidence type="ECO:0000259" key="6">
    <source>
        <dbReference type="PROSITE" id="PS50888"/>
    </source>
</evidence>
<protein>
    <recommendedName>
        <fullName evidence="6">BHLH domain-containing protein</fullName>
    </recommendedName>
</protein>
<evidence type="ECO:0000313" key="7">
    <source>
        <dbReference type="EnsemblPlants" id="AUR62011824-RA:cds"/>
    </source>
</evidence>
<dbReference type="Gramene" id="AUR62011824-RA">
    <property type="protein sequence ID" value="AUR62011824-RA:cds"/>
    <property type="gene ID" value="AUR62011824"/>
</dbReference>
<dbReference type="GO" id="GO:0005634">
    <property type="term" value="C:nucleus"/>
    <property type="evidence" value="ECO:0007669"/>
    <property type="project" value="UniProtKB-SubCell"/>
</dbReference>
<keyword evidence="4" id="KW-0804">Transcription</keyword>
<name>A0A803LF68_CHEQI</name>
<keyword evidence="8" id="KW-1185">Reference proteome</keyword>
<dbReference type="InterPro" id="IPR047265">
    <property type="entry name" value="PIF1-like_bHLH"/>
</dbReference>
<dbReference type="OMA" id="PNKESCA"/>
<evidence type="ECO:0000256" key="3">
    <source>
        <dbReference type="ARBA" id="ARBA00023125"/>
    </source>
</evidence>
<keyword evidence="2" id="KW-0805">Transcription regulation</keyword>
<organism evidence="7 8">
    <name type="scientific">Chenopodium quinoa</name>
    <name type="common">Quinoa</name>
    <dbReference type="NCBI Taxonomy" id="63459"/>
    <lineage>
        <taxon>Eukaryota</taxon>
        <taxon>Viridiplantae</taxon>
        <taxon>Streptophyta</taxon>
        <taxon>Embryophyta</taxon>
        <taxon>Tracheophyta</taxon>
        <taxon>Spermatophyta</taxon>
        <taxon>Magnoliopsida</taxon>
        <taxon>eudicotyledons</taxon>
        <taxon>Gunneridae</taxon>
        <taxon>Pentapetalae</taxon>
        <taxon>Caryophyllales</taxon>
        <taxon>Chenopodiaceae</taxon>
        <taxon>Chenopodioideae</taxon>
        <taxon>Atripliceae</taxon>
        <taxon>Chenopodium</taxon>
    </lineage>
</organism>
<sequence>MGNQVSNGSPVTGKVILLDGSIQEFDKPLTVAELMLEYPQQMVVDLKSTTTQKKPTPLPADKTLEVDKIYLMVPLRKGKLAHLSPQEAHHILLRSKTFNSSSKFIPLFAKICPAMSNIEDNYDKSAVSKREVLGSDDRKMEEGGEFDDEGLDLIEKPDYLSRQVSGKSWKPSLDTIEEKKNEIKKVSNWVIVANKRRRQRINEKMKALQKLIPNSNKTDKASMLDEAIEYLKQLQLQVQRKFRGVPLVCCVPKLRKVGIEGGGSKGCFLGAAYGEGD</sequence>
<proteinExistence type="predicted"/>
<dbReference type="SMART" id="SM00353">
    <property type="entry name" value="HLH"/>
    <property type="match status" value="1"/>
</dbReference>
<feature type="domain" description="BHLH" evidence="6">
    <location>
        <begin position="185"/>
        <end position="234"/>
    </location>
</feature>
<accession>A0A803LF68</accession>
<dbReference type="Pfam" id="PF00010">
    <property type="entry name" value="HLH"/>
    <property type="match status" value="1"/>
</dbReference>
<dbReference type="InterPro" id="IPR025322">
    <property type="entry name" value="PADRE_dom"/>
</dbReference>